<dbReference type="GO" id="GO:0016757">
    <property type="term" value="F:glycosyltransferase activity"/>
    <property type="evidence" value="ECO:0007669"/>
    <property type="project" value="InterPro"/>
</dbReference>
<dbReference type="Gene3D" id="3.90.550.20">
    <property type="match status" value="1"/>
</dbReference>
<evidence type="ECO:0000313" key="2">
    <source>
        <dbReference type="Proteomes" id="UP000700596"/>
    </source>
</evidence>
<dbReference type="SUPFAM" id="SSF53448">
    <property type="entry name" value="Nucleotide-diphospho-sugar transferases"/>
    <property type="match status" value="1"/>
</dbReference>
<proteinExistence type="predicted"/>
<dbReference type="AlphaFoldDB" id="A0A9P9DJC8"/>
<gene>
    <name evidence="1" type="ORF">B0J11DRAFT_535076</name>
</gene>
<dbReference type="OrthoDB" id="409543at2759"/>
<keyword evidence="2" id="KW-1185">Reference proteome</keyword>
<dbReference type="EMBL" id="JAGMWT010000011">
    <property type="protein sequence ID" value="KAH7120027.1"/>
    <property type="molecule type" value="Genomic_DNA"/>
</dbReference>
<dbReference type="InterPro" id="IPR029044">
    <property type="entry name" value="Nucleotide-diphossugar_trans"/>
</dbReference>
<dbReference type="InterPro" id="IPR008441">
    <property type="entry name" value="AfumC-like_glycosyl_Trfase"/>
</dbReference>
<name>A0A9P9DJC8_9PLEO</name>
<organism evidence="1 2">
    <name type="scientific">Dendryphion nanum</name>
    <dbReference type="NCBI Taxonomy" id="256645"/>
    <lineage>
        <taxon>Eukaryota</taxon>
        <taxon>Fungi</taxon>
        <taxon>Dikarya</taxon>
        <taxon>Ascomycota</taxon>
        <taxon>Pezizomycotina</taxon>
        <taxon>Dothideomycetes</taxon>
        <taxon>Pleosporomycetidae</taxon>
        <taxon>Pleosporales</taxon>
        <taxon>Torulaceae</taxon>
        <taxon>Dendryphion</taxon>
    </lineage>
</organism>
<accession>A0A9P9DJC8</accession>
<reference evidence="1" key="1">
    <citation type="journal article" date="2021" name="Nat. Commun.">
        <title>Genetic determinants of endophytism in the Arabidopsis root mycobiome.</title>
        <authorList>
            <person name="Mesny F."/>
            <person name="Miyauchi S."/>
            <person name="Thiergart T."/>
            <person name="Pickel B."/>
            <person name="Atanasova L."/>
            <person name="Karlsson M."/>
            <person name="Huettel B."/>
            <person name="Barry K.W."/>
            <person name="Haridas S."/>
            <person name="Chen C."/>
            <person name="Bauer D."/>
            <person name="Andreopoulos W."/>
            <person name="Pangilinan J."/>
            <person name="LaButti K."/>
            <person name="Riley R."/>
            <person name="Lipzen A."/>
            <person name="Clum A."/>
            <person name="Drula E."/>
            <person name="Henrissat B."/>
            <person name="Kohler A."/>
            <person name="Grigoriev I.V."/>
            <person name="Martin F.M."/>
            <person name="Hacquard S."/>
        </authorList>
    </citation>
    <scope>NUCLEOTIDE SEQUENCE</scope>
    <source>
        <strain evidence="1">MPI-CAGE-CH-0243</strain>
    </source>
</reference>
<comment type="caution">
    <text evidence="1">The sequence shown here is derived from an EMBL/GenBank/DDBJ whole genome shotgun (WGS) entry which is preliminary data.</text>
</comment>
<evidence type="ECO:0008006" key="3">
    <source>
        <dbReference type="Google" id="ProtNLM"/>
    </source>
</evidence>
<sequence length="401" mass="46423">MASQKIAIPKEFQRELRYVELLDKRTDNEILDELTTHVTITSEKNVWTYWHAGVRAMPSWCQRNVVNWVRLLGPSWTVRVLDAVPGSPNHALNFIDASQLPETFVKGTMEGPYTGPHSADFLRCAALYKYGGAWMDVGILLFRHLDKICWDKLEDESNDYSICVPWMFAQHIANHFVCARKGDQFIGKWHSLFMHFWQNQSDHTGIIQSPLIAFVHKFKFEESEKRGYHWDFKVDELTVLGYIGQVIAFIRLAWLQEPNEGFNGVEYYQKKILLYDSLAEDWAAEPIVGFAGEGLFKVLSTSRNADPESDEYKLAYRTVWRLLTKSGMQKVTHGKHLMKTPALGVFLDKPENQELDLKEGTFFELLRYGSVHFEQTRESSEYVEPKLPDEDQIIKKGIFEA</sequence>
<evidence type="ECO:0000313" key="1">
    <source>
        <dbReference type="EMBL" id="KAH7120027.1"/>
    </source>
</evidence>
<dbReference type="Pfam" id="PF05704">
    <property type="entry name" value="Caps_synth"/>
    <property type="match status" value="1"/>
</dbReference>
<protein>
    <recommendedName>
        <fullName evidence="3">Capsule polysaccharide biosynthesis protein</fullName>
    </recommendedName>
</protein>
<dbReference type="Proteomes" id="UP000700596">
    <property type="component" value="Unassembled WGS sequence"/>
</dbReference>